<dbReference type="PANTHER" id="PTHR15346">
    <property type="entry name" value="DYNACTIN SUBUNIT"/>
    <property type="match status" value="1"/>
</dbReference>
<comment type="subcellular location">
    <subcellularLocation>
        <location evidence="1">Cytoplasm</location>
    </subcellularLocation>
</comment>
<dbReference type="EMBL" id="JARK01001365">
    <property type="protein sequence ID" value="EYC17850.1"/>
    <property type="molecule type" value="Genomic_DNA"/>
</dbReference>
<dbReference type="Pfam" id="PF04912">
    <property type="entry name" value="Dynamitin"/>
    <property type="match status" value="2"/>
</dbReference>
<name>A0A016URK5_9BILA</name>
<evidence type="ECO:0000313" key="6">
    <source>
        <dbReference type="EMBL" id="EYC17850.1"/>
    </source>
</evidence>
<dbReference type="GO" id="GO:0030286">
    <property type="term" value="C:dynein complex"/>
    <property type="evidence" value="ECO:0007669"/>
    <property type="project" value="UniProtKB-KW"/>
</dbReference>
<reference evidence="7" key="1">
    <citation type="journal article" date="2015" name="Nat. Genet.">
        <title>The genome and transcriptome of the zoonotic hookworm Ancylostoma ceylanicum identify infection-specific gene families.</title>
        <authorList>
            <person name="Schwarz E.M."/>
            <person name="Hu Y."/>
            <person name="Antoshechkin I."/>
            <person name="Miller M.M."/>
            <person name="Sternberg P.W."/>
            <person name="Aroian R.V."/>
        </authorList>
    </citation>
    <scope>NUCLEOTIDE SEQUENCE</scope>
    <source>
        <strain evidence="7">HY135</strain>
    </source>
</reference>
<dbReference type="GO" id="GO:0007017">
    <property type="term" value="P:microtubule-based process"/>
    <property type="evidence" value="ECO:0007669"/>
    <property type="project" value="InterPro"/>
</dbReference>
<evidence type="ECO:0000256" key="1">
    <source>
        <dbReference type="ARBA" id="ARBA00004496"/>
    </source>
</evidence>
<dbReference type="GO" id="GO:0005869">
    <property type="term" value="C:dynactin complex"/>
    <property type="evidence" value="ECO:0007669"/>
    <property type="project" value="InterPro"/>
</dbReference>
<protein>
    <recommendedName>
        <fullName evidence="8">Dynamitin</fullName>
    </recommendedName>
</protein>
<sequence length="382" mass="42664">MSVSGKEDVYESEDLPESEQFIKGFHSRSNEEASDKENIELIHIDIDAARNRFKDRTLNTRDVDFSDSIAKRHGKSYGSSQYVLEIVGKVSPNTAWRSQDAAPGLVSECRVISVRDTHDSTCASRKEPLFDTEYAEPETAEQKFNRISCEIDELAQQLKDESVKPTLIVNESSLADLADELKAVKVSKSSGSGLLPSGKETFTPNVDKSANAKLLSLDQRVRRIESLVGSFDPSRQSIADSVEDIRLRLEALNPSYIDGMETKLNALISKLDQVEDKKQKSVDGEMEAKVNDLLELMSKWDVACVAMPSNLKKLQGLHRLHEQAQHFSERLSQLVGVRDQIEKAISADRMAVCELQVKAKEDITAVLGQIASLEERLKKQKQ</sequence>
<evidence type="ECO:0000256" key="5">
    <source>
        <dbReference type="SAM" id="MobiDB-lite"/>
    </source>
</evidence>
<keyword evidence="7" id="KW-1185">Reference proteome</keyword>
<organism evidence="6 7">
    <name type="scientific">Ancylostoma ceylanicum</name>
    <dbReference type="NCBI Taxonomy" id="53326"/>
    <lineage>
        <taxon>Eukaryota</taxon>
        <taxon>Metazoa</taxon>
        <taxon>Ecdysozoa</taxon>
        <taxon>Nematoda</taxon>
        <taxon>Chromadorea</taxon>
        <taxon>Rhabditida</taxon>
        <taxon>Rhabditina</taxon>
        <taxon>Rhabditomorpha</taxon>
        <taxon>Strongyloidea</taxon>
        <taxon>Ancylostomatidae</taxon>
        <taxon>Ancylostomatinae</taxon>
        <taxon>Ancylostoma</taxon>
    </lineage>
</organism>
<evidence type="ECO:0000313" key="7">
    <source>
        <dbReference type="Proteomes" id="UP000024635"/>
    </source>
</evidence>
<dbReference type="AlphaFoldDB" id="A0A016URK5"/>
<evidence type="ECO:0000256" key="2">
    <source>
        <dbReference type="ARBA" id="ARBA00006176"/>
    </source>
</evidence>
<dbReference type="GO" id="GO:0005737">
    <property type="term" value="C:cytoplasm"/>
    <property type="evidence" value="ECO:0007669"/>
    <property type="project" value="UniProtKB-SubCell"/>
</dbReference>
<dbReference type="Proteomes" id="UP000024635">
    <property type="component" value="Unassembled WGS sequence"/>
</dbReference>
<evidence type="ECO:0008006" key="8">
    <source>
        <dbReference type="Google" id="ProtNLM"/>
    </source>
</evidence>
<proteinExistence type="inferred from homology"/>
<dbReference type="STRING" id="53326.A0A016URK5"/>
<evidence type="ECO:0000256" key="3">
    <source>
        <dbReference type="ARBA" id="ARBA00022490"/>
    </source>
</evidence>
<keyword evidence="4" id="KW-0243">Dynein</keyword>
<evidence type="ECO:0000256" key="4">
    <source>
        <dbReference type="ARBA" id="ARBA00023017"/>
    </source>
</evidence>
<comment type="similarity">
    <text evidence="2">Belongs to the dynactin subunit 2 family.</text>
</comment>
<gene>
    <name evidence="6" type="primary">Acey_s0029.g1910</name>
    <name evidence="6" type="synonym">Acey-dnc-2</name>
    <name evidence="6" type="ORF">Y032_0029g1910</name>
</gene>
<accession>A0A016URK5</accession>
<dbReference type="OrthoDB" id="4977at2759"/>
<dbReference type="InterPro" id="IPR028133">
    <property type="entry name" value="Dynamitin"/>
</dbReference>
<keyword evidence="3" id="KW-0963">Cytoplasm</keyword>
<comment type="caution">
    <text evidence="6">The sequence shown here is derived from an EMBL/GenBank/DDBJ whole genome shotgun (WGS) entry which is preliminary data.</text>
</comment>
<feature type="region of interest" description="Disordered" evidence="5">
    <location>
        <begin position="1"/>
        <end position="34"/>
    </location>
</feature>